<feature type="region of interest" description="Disordered" evidence="1">
    <location>
        <begin position="395"/>
        <end position="414"/>
    </location>
</feature>
<feature type="compositionally biased region" description="Basic and acidic residues" evidence="1">
    <location>
        <begin position="109"/>
        <end position="148"/>
    </location>
</feature>
<evidence type="ECO:0000256" key="1">
    <source>
        <dbReference type="SAM" id="MobiDB-lite"/>
    </source>
</evidence>
<feature type="compositionally biased region" description="Basic and acidic residues" evidence="1">
    <location>
        <begin position="156"/>
        <end position="317"/>
    </location>
</feature>
<evidence type="ECO:0000313" key="3">
    <source>
        <dbReference type="Proteomes" id="UP000324832"/>
    </source>
</evidence>
<proteinExistence type="predicted"/>
<sequence>MPLKRDEPNMSDRTLIVTVEDLISRAFGPEHNNTVNFKTMQMVLNILAQQMRMLEQRVEIKISDITPHETTKYEYASAKHSPRQKPNLAKLKETKLRIGAEEKVQKFPVAEEKATKEKDKMISKEQQRLGKDKEKEVKTAQKEIERNETTTSNAPVKDDQVQKAEMAPKVETKMERESRRAQRGEERKERMKSKEDERAERAAQKEREKAERSASKERERAQREAEKQKEREERIAEKIAEKIKEKREEECLTDQQKEEKRAFKEKEREERSKSKEREKAERAALKEIEKKERTEQKERERLEKEARREMERNERDNQRKLRLERIRAMAEKPRGSIDVVTQSQFALLVDAVEELQVQVEPAKPLALPQNKQLMSELASGSATLQGTMEAMQAKGSMSRKSVMIDPSAKQSATRSVREMASSVGVSRSSVRNAASSMSIFTAVTHNDMERALRDLREELTTAMNNMTTRPAMLADTALSTSKTVAEKLSIALGLDDRLTMQHALAQDYTEQLLGLDAGLNSQLQGFQDQMAQIRIDLRRGLEQVYNVNNNAETAAMAELSDRHRELVTALDETVHAHRSLTRMQSQLGGELHADISRLAGLLTEIEFAKARADLEKRLFNCHDKFKKQENIWMAAIKDLSKITDGKADLIDLLSTRDLCEKRLQELHDCLVALAIKLGEPDAAILKRKLADGGACASCGLKALMSPVDATYGAPPRLPALRTPPAGAPTISISTEGPCLAVDMAPTAPEERHICRRWVGGSHTLISESTRRGPASSVNLQAVPTKKYVSYGIDGRLYMMEEELKPCIECNKLDDEPTEQILTQVEIDACACGDAGPALQESREEECAGYTYNINHS</sequence>
<reference evidence="2 3" key="1">
    <citation type="submission" date="2017-07" db="EMBL/GenBank/DDBJ databases">
        <authorList>
            <person name="Talla V."/>
            <person name="Backstrom N."/>
        </authorList>
    </citation>
    <scope>NUCLEOTIDE SEQUENCE [LARGE SCALE GENOMIC DNA]</scope>
</reference>
<evidence type="ECO:0000313" key="2">
    <source>
        <dbReference type="EMBL" id="VVC88742.1"/>
    </source>
</evidence>
<organism evidence="2 3">
    <name type="scientific">Leptidea sinapis</name>
    <dbReference type="NCBI Taxonomy" id="189913"/>
    <lineage>
        <taxon>Eukaryota</taxon>
        <taxon>Metazoa</taxon>
        <taxon>Ecdysozoa</taxon>
        <taxon>Arthropoda</taxon>
        <taxon>Hexapoda</taxon>
        <taxon>Insecta</taxon>
        <taxon>Pterygota</taxon>
        <taxon>Neoptera</taxon>
        <taxon>Endopterygota</taxon>
        <taxon>Lepidoptera</taxon>
        <taxon>Glossata</taxon>
        <taxon>Ditrysia</taxon>
        <taxon>Papilionoidea</taxon>
        <taxon>Pieridae</taxon>
        <taxon>Dismorphiinae</taxon>
        <taxon>Leptidea</taxon>
    </lineage>
</organism>
<protein>
    <submittedName>
        <fullName evidence="2">Uncharacterized protein</fullName>
    </submittedName>
</protein>
<dbReference type="EMBL" id="FZQP02000382">
    <property type="protein sequence ID" value="VVC88742.1"/>
    <property type="molecule type" value="Genomic_DNA"/>
</dbReference>
<dbReference type="AlphaFoldDB" id="A0A5E4PUG5"/>
<dbReference type="Proteomes" id="UP000324832">
    <property type="component" value="Unassembled WGS sequence"/>
</dbReference>
<accession>A0A5E4PUG5</accession>
<keyword evidence="3" id="KW-1185">Reference proteome</keyword>
<gene>
    <name evidence="2" type="ORF">LSINAPIS_LOCUS2034</name>
</gene>
<name>A0A5E4PUG5_9NEOP</name>
<feature type="region of interest" description="Disordered" evidence="1">
    <location>
        <begin position="109"/>
        <end position="317"/>
    </location>
</feature>